<feature type="signal peptide" evidence="1">
    <location>
        <begin position="1"/>
        <end position="18"/>
    </location>
</feature>
<accession>A0ABZ2YR43</accession>
<dbReference type="InterPro" id="IPR019619">
    <property type="entry name" value="DUF2490"/>
</dbReference>
<dbReference type="Proteomes" id="UP001485459">
    <property type="component" value="Chromosome"/>
</dbReference>
<gene>
    <name evidence="2" type="ORF">WJU16_25865</name>
</gene>
<name>A0ABZ2YR43_9BACT</name>
<protein>
    <submittedName>
        <fullName evidence="2">DUF2490 domain-containing protein</fullName>
    </submittedName>
</protein>
<dbReference type="Pfam" id="PF10677">
    <property type="entry name" value="DUF2490"/>
    <property type="match status" value="1"/>
</dbReference>
<evidence type="ECO:0000313" key="3">
    <source>
        <dbReference type="Proteomes" id="UP001485459"/>
    </source>
</evidence>
<keyword evidence="3" id="KW-1185">Reference proteome</keyword>
<proteinExistence type="predicted"/>
<sequence>MRYAASWLLILCSTLAAAQTPAKQITDNQHVWLSVNSTMRFSERWGAIADFHVRRTNYIADPSFYFVRGGASYWLADNLSLVAGYGHMWLASTVNGKAAFADENRVYQQILYSSRIKTVSVLNRFRNEQRWREVLDNGKSTGDFSFSSRLRYLISLGIPVSKNPKFPQISIANELAVQFGQSVVYSAFDQIRLFGGIRQGFGRGWSYDLGYMLVYQQGAGGNSYNRNHTVRLFFYYTLDTRRKPSAVQDTPHHFEDE</sequence>
<organism evidence="2 3">
    <name type="scientific">Chitinophaga pollutisoli</name>
    <dbReference type="NCBI Taxonomy" id="3133966"/>
    <lineage>
        <taxon>Bacteria</taxon>
        <taxon>Pseudomonadati</taxon>
        <taxon>Bacteroidota</taxon>
        <taxon>Chitinophagia</taxon>
        <taxon>Chitinophagales</taxon>
        <taxon>Chitinophagaceae</taxon>
        <taxon>Chitinophaga</taxon>
    </lineage>
</organism>
<dbReference type="RefSeq" id="WP_341836247.1">
    <property type="nucleotide sequence ID" value="NZ_CP149822.1"/>
</dbReference>
<feature type="chain" id="PRO_5047196617" evidence="1">
    <location>
        <begin position="19"/>
        <end position="257"/>
    </location>
</feature>
<dbReference type="EMBL" id="CP149822">
    <property type="protein sequence ID" value="WZN41396.1"/>
    <property type="molecule type" value="Genomic_DNA"/>
</dbReference>
<evidence type="ECO:0000256" key="1">
    <source>
        <dbReference type="SAM" id="SignalP"/>
    </source>
</evidence>
<evidence type="ECO:0000313" key="2">
    <source>
        <dbReference type="EMBL" id="WZN41396.1"/>
    </source>
</evidence>
<keyword evidence="1" id="KW-0732">Signal</keyword>
<reference evidence="3" key="1">
    <citation type="submission" date="2024-03" db="EMBL/GenBank/DDBJ databases">
        <title>Chitinophaga horti sp. nov., isolated from garden soil.</title>
        <authorList>
            <person name="Lee D.S."/>
            <person name="Han D.M."/>
            <person name="Baek J.H."/>
            <person name="Choi D.G."/>
            <person name="Jeon J.H."/>
            <person name="Jeon C.O."/>
        </authorList>
    </citation>
    <scope>NUCLEOTIDE SEQUENCE [LARGE SCALE GENOMIC DNA]</scope>
    <source>
        <strain evidence="3">GPA1</strain>
    </source>
</reference>